<accession>A0A9D1MHV8</accession>
<feature type="region of interest" description="Disordered" evidence="1">
    <location>
        <begin position="1"/>
        <end position="45"/>
    </location>
</feature>
<dbReference type="InterPro" id="IPR038379">
    <property type="entry name" value="SecE_sf"/>
</dbReference>
<sequence length="122" mass="13649">MAKDKVALGGELDESVVQKQQEVQKAPKQSTQSKQPKKKVSGEARPNVFKRIAKVFREMISELKKVEWPPFKRTKNNPGVWANLGTVIIVVLFFLVVITAFDSGLLALFRLLMDIPADTALL</sequence>
<evidence type="ECO:0000256" key="1">
    <source>
        <dbReference type="SAM" id="MobiDB-lite"/>
    </source>
</evidence>
<protein>
    <submittedName>
        <fullName evidence="3">Preprotein translocase subunit SecE</fullName>
    </submittedName>
</protein>
<comment type="caution">
    <text evidence="3">The sequence shown here is derived from an EMBL/GenBank/DDBJ whole genome shotgun (WGS) entry which is preliminary data.</text>
</comment>
<feature type="transmembrane region" description="Helical" evidence="2">
    <location>
        <begin position="80"/>
        <end position="101"/>
    </location>
</feature>
<keyword evidence="2" id="KW-1133">Transmembrane helix</keyword>
<keyword evidence="2" id="KW-0472">Membrane</keyword>
<dbReference type="Gene3D" id="1.20.5.1030">
    <property type="entry name" value="Preprotein translocase secy subunit"/>
    <property type="match status" value="1"/>
</dbReference>
<proteinExistence type="predicted"/>
<feature type="compositionally biased region" description="Low complexity" evidence="1">
    <location>
        <begin position="17"/>
        <end position="34"/>
    </location>
</feature>
<dbReference type="EMBL" id="DVNF01000112">
    <property type="protein sequence ID" value="HIU60495.1"/>
    <property type="molecule type" value="Genomic_DNA"/>
</dbReference>
<reference evidence="3" key="2">
    <citation type="journal article" date="2021" name="PeerJ">
        <title>Extensive microbial diversity within the chicken gut microbiome revealed by metagenomics and culture.</title>
        <authorList>
            <person name="Gilroy R."/>
            <person name="Ravi A."/>
            <person name="Getino M."/>
            <person name="Pursley I."/>
            <person name="Horton D.L."/>
            <person name="Alikhan N.F."/>
            <person name="Baker D."/>
            <person name="Gharbi K."/>
            <person name="Hall N."/>
            <person name="Watson M."/>
            <person name="Adriaenssens E.M."/>
            <person name="Foster-Nyarko E."/>
            <person name="Jarju S."/>
            <person name="Secka A."/>
            <person name="Antonio M."/>
            <person name="Oren A."/>
            <person name="Chaudhuri R.R."/>
            <person name="La Ragione R."/>
            <person name="Hildebrand F."/>
            <person name="Pallen M.J."/>
        </authorList>
    </citation>
    <scope>NUCLEOTIDE SEQUENCE</scope>
    <source>
        <strain evidence="3">18911</strain>
    </source>
</reference>
<dbReference type="AlphaFoldDB" id="A0A9D1MHV8"/>
<evidence type="ECO:0000256" key="2">
    <source>
        <dbReference type="SAM" id="Phobius"/>
    </source>
</evidence>
<dbReference type="Proteomes" id="UP000824094">
    <property type="component" value="Unassembled WGS sequence"/>
</dbReference>
<gene>
    <name evidence="3" type="ORF">IAB05_03765</name>
</gene>
<reference evidence="3" key="1">
    <citation type="submission" date="2020-10" db="EMBL/GenBank/DDBJ databases">
        <authorList>
            <person name="Gilroy R."/>
        </authorList>
    </citation>
    <scope>NUCLEOTIDE SEQUENCE</scope>
    <source>
        <strain evidence="3">18911</strain>
    </source>
</reference>
<organism evidence="3 4">
    <name type="scientific">Candidatus Stercoripulliclostridium merdigallinarum</name>
    <dbReference type="NCBI Taxonomy" id="2840951"/>
    <lineage>
        <taxon>Bacteria</taxon>
        <taxon>Bacillati</taxon>
        <taxon>Bacillota</taxon>
        <taxon>Clostridia</taxon>
        <taxon>Eubacteriales</taxon>
        <taxon>Candidatus Stercoripulliclostridium</taxon>
    </lineage>
</organism>
<keyword evidence="2" id="KW-0812">Transmembrane</keyword>
<name>A0A9D1MHV8_9FIRM</name>
<evidence type="ECO:0000313" key="3">
    <source>
        <dbReference type="EMBL" id="HIU60495.1"/>
    </source>
</evidence>
<evidence type="ECO:0000313" key="4">
    <source>
        <dbReference type="Proteomes" id="UP000824094"/>
    </source>
</evidence>